<dbReference type="SUPFAM" id="SSF88946">
    <property type="entry name" value="Sigma2 domain of RNA polymerase sigma factors"/>
    <property type="match status" value="1"/>
</dbReference>
<dbReference type="Proteomes" id="UP000070659">
    <property type="component" value="Unassembled WGS sequence"/>
</dbReference>
<reference evidence="1 4" key="1">
    <citation type="submission" date="2015-02" db="EMBL/GenBank/DDBJ databases">
        <title>Physiological reanalysis, assessment of diazotrophy, and genome sequences of multiple isolates of Streptomyces thermoautotrophicus.</title>
        <authorList>
            <person name="MacKellar D.C."/>
            <person name="Lieber L."/>
            <person name="Norman J."/>
            <person name="Bolger A."/>
            <person name="Tobin C."/>
            <person name="Murray J.W."/>
            <person name="Prell J."/>
        </authorList>
    </citation>
    <scope>NUCLEOTIDE SEQUENCE [LARGE SCALE GENOMIC DNA]</scope>
    <source>
        <strain evidence="1 4">UBT1</strain>
    </source>
</reference>
<dbReference type="AlphaFoldDB" id="A0A132MND8"/>
<dbReference type="GO" id="GO:0003700">
    <property type="term" value="F:DNA-binding transcription factor activity"/>
    <property type="evidence" value="ECO:0007669"/>
    <property type="project" value="InterPro"/>
</dbReference>
<dbReference type="Proteomes" id="UP000070188">
    <property type="component" value="Unassembled WGS sequence"/>
</dbReference>
<gene>
    <name evidence="2" type="ORF">LI90_551</name>
    <name evidence="1" type="ORF">TH66_18520</name>
</gene>
<dbReference type="SUPFAM" id="SSF88659">
    <property type="entry name" value="Sigma3 and sigma4 domains of RNA polymerase sigma factors"/>
    <property type="match status" value="1"/>
</dbReference>
<comment type="caution">
    <text evidence="2">The sequence shown here is derived from an EMBL/GenBank/DDBJ whole genome shotgun (WGS) entry which is preliminary data.</text>
</comment>
<evidence type="ECO:0000313" key="3">
    <source>
        <dbReference type="Proteomes" id="UP000070188"/>
    </source>
</evidence>
<keyword evidence="3" id="KW-1185">Reference proteome</keyword>
<evidence type="ECO:0000313" key="4">
    <source>
        <dbReference type="Proteomes" id="UP000070659"/>
    </source>
</evidence>
<proteinExistence type="predicted"/>
<dbReference type="EMBL" id="JYIJ01000019">
    <property type="protein sequence ID" value="KWW97577.1"/>
    <property type="molecule type" value="Genomic_DNA"/>
</dbReference>
<dbReference type="STRING" id="1469144.LI90_551"/>
<dbReference type="GO" id="GO:0006352">
    <property type="term" value="P:DNA-templated transcription initiation"/>
    <property type="evidence" value="ECO:0007669"/>
    <property type="project" value="InterPro"/>
</dbReference>
<name>A0A132MND8_9ACTN</name>
<dbReference type="Gene3D" id="1.10.1740.10">
    <property type="match status" value="1"/>
</dbReference>
<dbReference type="InterPro" id="IPR013325">
    <property type="entry name" value="RNA_pol_sigma_r2"/>
</dbReference>
<dbReference type="PATRIC" id="fig|1469144.10.peg.649"/>
<evidence type="ECO:0000313" key="2">
    <source>
        <dbReference type="EMBL" id="KWW98921.1"/>
    </source>
</evidence>
<protein>
    <submittedName>
        <fullName evidence="2">Alanine-rich protein</fullName>
    </submittedName>
</protein>
<dbReference type="InterPro" id="IPR013324">
    <property type="entry name" value="RNA_pol_sigma_r3/r4-like"/>
</dbReference>
<sequence length="279" mass="31465">MKARGLVTALLVGDYQGLIGLFDTYGDDLYDYCWTLLSVKEAIGVVLRDTLVIAYHRIGELSDPDLLTAWVYAIARNQCLCRELPAEPIRRLPRLPADEPGPIARAAAGALPFRERDALELWVRHRLEDREIAAIHGVRVRRARAVRARAAVRLERLFWAYRSAWGHGACDRLRALLADWDGTVSAVEAGPVARHLRRCPACARGVGEESGVHGLWSAEPERAPGGYRAILLTEVRDWTRAARQEEIARRAGRFDRAGFPVPLDRRSWRGRPRRRRAAQ</sequence>
<organism evidence="2 3">
    <name type="scientific">Carbonactinospora thermoautotrophica</name>
    <dbReference type="NCBI Taxonomy" id="1469144"/>
    <lineage>
        <taxon>Bacteria</taxon>
        <taxon>Bacillati</taxon>
        <taxon>Actinomycetota</taxon>
        <taxon>Actinomycetes</taxon>
        <taxon>Kitasatosporales</taxon>
        <taxon>Carbonactinosporaceae</taxon>
        <taxon>Carbonactinospora</taxon>
    </lineage>
</organism>
<dbReference type="EMBL" id="LAXD01000001">
    <property type="protein sequence ID" value="KWW98921.1"/>
    <property type="molecule type" value="Genomic_DNA"/>
</dbReference>
<dbReference type="RefSeq" id="WP_066883874.1">
    <property type="nucleotide sequence ID" value="NZ_JYIJ01000019.1"/>
</dbReference>
<reference evidence="3" key="3">
    <citation type="submission" date="2015-04" db="EMBL/GenBank/DDBJ databases">
        <title>Physiological reanalysis, assessment of diazotrophy, and genome sequences of multiple isolates of Streptomyces thermoautotrophicus.</title>
        <authorList>
            <person name="MacKellar D.C."/>
            <person name="Lieber L."/>
            <person name="Norman J."/>
            <person name="Bolger A."/>
            <person name="Tobin C."/>
            <person name="Murray J.W."/>
            <person name="Chang R."/>
            <person name="Ford T."/>
            <person name="Nguyen P.Q."/>
            <person name="Woodward J."/>
            <person name="Permingeat H."/>
            <person name="Joshi N.S."/>
            <person name="Silver P.A."/>
            <person name="Usadel B."/>
            <person name="Rutherford A.W."/>
            <person name="Friesen M."/>
            <person name="Prell J."/>
        </authorList>
    </citation>
    <scope>NUCLEOTIDE SEQUENCE [LARGE SCALE GENOMIC DNA]</scope>
    <source>
        <strain evidence="3">H1</strain>
    </source>
</reference>
<reference evidence="2" key="2">
    <citation type="submission" date="2015-04" db="EMBL/GenBank/DDBJ databases">
        <title>Physiological reanalysis, assessment of diazotrophy, and genome sequences of multiple isolates of Streptomyces thermoautotrophicus.</title>
        <authorList>
            <person name="MacKellar D.C."/>
            <person name="Lieber L."/>
            <person name="Norman J."/>
            <person name="Bolger A."/>
            <person name="Tobin C."/>
            <person name="Murray J.W."/>
            <person name="Woodward J."/>
            <person name="Friesen M."/>
            <person name="Prell J."/>
        </authorList>
    </citation>
    <scope>NUCLEOTIDE SEQUENCE [LARGE SCALE GENOMIC DNA]</scope>
    <source>
        <strain evidence="2">H1</strain>
    </source>
</reference>
<evidence type="ECO:0000313" key="1">
    <source>
        <dbReference type="EMBL" id="KWW97577.1"/>
    </source>
</evidence>
<accession>A0A132MND8</accession>